<name>A0A914P5H1_9BILA</name>
<dbReference type="Proteomes" id="UP000887578">
    <property type="component" value="Unplaced"/>
</dbReference>
<sequence length="199" mass="23327">MDIFGVSNSNQSVENIKSKASTFSSKRDQFYSTCFRQNFSLPNNIIYYISKNLKSAKLHQKMIRSCKYFFIKNPIIVINSKLYFHDENQWEVELKLYDISKVTYKFWITDYLFIGPQYLKINQTMDKNIVSPIIPKLYKSAPKYLTLCNQNIFFHDLSFFILSAEKICFTDVCVKNDDDSNVAVENIVEIAVKAKRITL</sequence>
<accession>A0A914P5H1</accession>
<evidence type="ECO:0000313" key="1">
    <source>
        <dbReference type="Proteomes" id="UP000887578"/>
    </source>
</evidence>
<keyword evidence="1" id="KW-1185">Reference proteome</keyword>
<protein>
    <submittedName>
        <fullName evidence="2">Uncharacterized protein</fullName>
    </submittedName>
</protein>
<proteinExistence type="predicted"/>
<evidence type="ECO:0000313" key="2">
    <source>
        <dbReference type="WBParaSite" id="PDA_v2.g12590.t1"/>
    </source>
</evidence>
<organism evidence="1 2">
    <name type="scientific">Panagrolaimus davidi</name>
    <dbReference type="NCBI Taxonomy" id="227884"/>
    <lineage>
        <taxon>Eukaryota</taxon>
        <taxon>Metazoa</taxon>
        <taxon>Ecdysozoa</taxon>
        <taxon>Nematoda</taxon>
        <taxon>Chromadorea</taxon>
        <taxon>Rhabditida</taxon>
        <taxon>Tylenchina</taxon>
        <taxon>Panagrolaimomorpha</taxon>
        <taxon>Panagrolaimoidea</taxon>
        <taxon>Panagrolaimidae</taxon>
        <taxon>Panagrolaimus</taxon>
    </lineage>
</organism>
<reference evidence="2" key="1">
    <citation type="submission" date="2022-11" db="UniProtKB">
        <authorList>
            <consortium name="WormBaseParasite"/>
        </authorList>
    </citation>
    <scope>IDENTIFICATION</scope>
</reference>
<dbReference type="WBParaSite" id="PDA_v2.g12590.t1">
    <property type="protein sequence ID" value="PDA_v2.g12590.t1"/>
    <property type="gene ID" value="PDA_v2.g12590"/>
</dbReference>
<dbReference type="AlphaFoldDB" id="A0A914P5H1"/>